<dbReference type="SUPFAM" id="SSF55486">
    <property type="entry name" value="Metalloproteases ('zincins'), catalytic domain"/>
    <property type="match status" value="1"/>
</dbReference>
<reference evidence="2 3" key="1">
    <citation type="submission" date="2015-03" db="EMBL/GenBank/DDBJ databases">
        <title>Genome assembly of Sandaracinus amylolyticus DSM 53668.</title>
        <authorList>
            <person name="Sharma G."/>
            <person name="Subramanian S."/>
        </authorList>
    </citation>
    <scope>NUCLEOTIDE SEQUENCE [LARGE SCALE GENOMIC DNA]</scope>
    <source>
        <strain evidence="2 3">DSM 53668</strain>
    </source>
</reference>
<proteinExistence type="predicted"/>
<feature type="signal peptide" evidence="1">
    <location>
        <begin position="1"/>
        <end position="18"/>
    </location>
</feature>
<dbReference type="PROSITE" id="PS51257">
    <property type="entry name" value="PROKAR_LIPOPROTEIN"/>
    <property type="match status" value="1"/>
</dbReference>
<keyword evidence="3" id="KW-1185">Reference proteome</keyword>
<evidence type="ECO:0000313" key="2">
    <source>
        <dbReference type="EMBL" id="AKF10468.1"/>
    </source>
</evidence>
<dbReference type="Pfam" id="PF10462">
    <property type="entry name" value="Peptidase_M66"/>
    <property type="match status" value="1"/>
</dbReference>
<dbReference type="AlphaFoldDB" id="A0A0F6W8Y3"/>
<dbReference type="OrthoDB" id="3909977at2"/>
<feature type="chain" id="PRO_5002511681" evidence="1">
    <location>
        <begin position="19"/>
        <end position="648"/>
    </location>
</feature>
<dbReference type="KEGG" id="samy:DB32_007617"/>
<keyword evidence="1" id="KW-0732">Signal</keyword>
<name>A0A0F6W8Y3_9BACT</name>
<evidence type="ECO:0000256" key="1">
    <source>
        <dbReference type="SAM" id="SignalP"/>
    </source>
</evidence>
<protein>
    <submittedName>
        <fullName evidence="2">Uncharacterized protein</fullName>
    </submittedName>
</protein>
<accession>A0A0F6W8Y3</accession>
<sequence length="648" mass="67120">MQHLRLAHLALALLTTLAGCVGELSEAPGRRTSPPVDGGTPIPPGVDAWVPPGVDAWVPPGVDGGPPPGPIDSGIVVDPPDAFVPAPLYPSATIGTRCSEGAEREFLVLSSEPADCMAHARSFTTPDATRFVPVQVGAASPFTTTATMCSDDGACAPTSITVTLTRTASGATGEWSATVGGIARTGRIEASRCDYDALLPPAGETPIGDAALREVAIYQGVKITIAREGAAVAPSAPIVAGRDALLRLFVEPRAGFVAREVVARVELGDGAPIEVRGRIQGSSTDADLASTLNVRIPGDRITPEVPIAVGIYDVAATCGGGGATGGARFPSSGTATLAARSNGGTFRVVLVPVRYAADGSNRLPDTSAANVAAYRDFMRSVFPVQDVEITVRSSPLVWNGGIGADGSGWSQLLNECMNLRQSDRPPADTYYYCLFSPASSFSQFCGRGCVAGLGPVPSVRDTFSRASIGLGYRGTEDTFVHEVGHSLGRPHAPCGGASGAEASYPYSGGRIGSWGYDLLQNQLLNPSQHTDVMGYCDNQWISDYNYRLVFERIRGVRGIASVSGTPTRYATVVVDVDGSLSWGSEVELVFAPDGDALDATWATTSGEIAADATLLPVSHVDGGIVYVPVPDASVTAITIPGYGTLAVR</sequence>
<organism evidence="2 3">
    <name type="scientific">Sandaracinus amylolyticus</name>
    <dbReference type="NCBI Taxonomy" id="927083"/>
    <lineage>
        <taxon>Bacteria</taxon>
        <taxon>Pseudomonadati</taxon>
        <taxon>Myxococcota</taxon>
        <taxon>Polyangia</taxon>
        <taxon>Polyangiales</taxon>
        <taxon>Sandaracinaceae</taxon>
        <taxon>Sandaracinus</taxon>
    </lineage>
</organism>
<evidence type="ECO:0000313" key="3">
    <source>
        <dbReference type="Proteomes" id="UP000034883"/>
    </source>
</evidence>
<dbReference type="RefSeq" id="WP_053237429.1">
    <property type="nucleotide sequence ID" value="NZ_CP011125.1"/>
</dbReference>
<dbReference type="EMBL" id="CP011125">
    <property type="protein sequence ID" value="AKF10468.1"/>
    <property type="molecule type" value="Genomic_DNA"/>
</dbReference>
<dbReference type="Proteomes" id="UP000034883">
    <property type="component" value="Chromosome"/>
</dbReference>
<gene>
    <name evidence="2" type="ORF">DB32_007617</name>
</gene>